<gene>
    <name evidence="1" type="ORF">SK3146_04225</name>
</gene>
<reference evidence="1" key="2">
    <citation type="journal article" date="2021" name="J Anim Sci Technol">
        <title>Complete genome sequence of Paenibacillus konkukensis sp. nov. SK3146 as a potential probiotic strain.</title>
        <authorList>
            <person name="Jung H.I."/>
            <person name="Park S."/>
            <person name="Niu K.M."/>
            <person name="Lee S.W."/>
            <person name="Kothari D."/>
            <person name="Yi K.J."/>
            <person name="Kim S.K."/>
        </authorList>
    </citation>
    <scope>NUCLEOTIDE SEQUENCE</scope>
    <source>
        <strain evidence="1">SK3146</strain>
    </source>
</reference>
<protein>
    <submittedName>
        <fullName evidence="1">Uncharacterized protein</fullName>
    </submittedName>
</protein>
<reference evidence="1" key="1">
    <citation type="submission" date="2018-02" db="EMBL/GenBank/DDBJ databases">
        <authorList>
            <person name="Kim S.-K."/>
            <person name="Jung H.-I."/>
            <person name="Lee S.-W."/>
        </authorList>
    </citation>
    <scope>NUCLEOTIDE SEQUENCE</scope>
    <source>
        <strain evidence="1">SK3146</strain>
    </source>
</reference>
<evidence type="ECO:0000313" key="2">
    <source>
        <dbReference type="Proteomes" id="UP001057134"/>
    </source>
</evidence>
<evidence type="ECO:0000313" key="1">
    <source>
        <dbReference type="EMBL" id="UQZ84957.1"/>
    </source>
</evidence>
<name>A0ABY4RR63_9BACL</name>
<proteinExistence type="predicted"/>
<sequence length="42" mass="4317">MNQGFTERAAGLKLHKRACAGSCSFPLIGNAPGSRIGELLSG</sequence>
<organism evidence="1 2">
    <name type="scientific">Paenibacillus konkukensis</name>
    <dbReference type="NCBI Taxonomy" id="2020716"/>
    <lineage>
        <taxon>Bacteria</taxon>
        <taxon>Bacillati</taxon>
        <taxon>Bacillota</taxon>
        <taxon>Bacilli</taxon>
        <taxon>Bacillales</taxon>
        <taxon>Paenibacillaceae</taxon>
        <taxon>Paenibacillus</taxon>
    </lineage>
</organism>
<keyword evidence="2" id="KW-1185">Reference proteome</keyword>
<dbReference type="Proteomes" id="UP001057134">
    <property type="component" value="Chromosome"/>
</dbReference>
<accession>A0ABY4RR63</accession>
<dbReference type="EMBL" id="CP027059">
    <property type="protein sequence ID" value="UQZ84957.1"/>
    <property type="molecule type" value="Genomic_DNA"/>
</dbReference>